<dbReference type="InterPro" id="IPR000917">
    <property type="entry name" value="Sulfatase_N"/>
</dbReference>
<dbReference type="RefSeq" id="WP_136061806.1">
    <property type="nucleotide sequence ID" value="NZ_CAAHFH010000001.1"/>
</dbReference>
<dbReference type="Gene3D" id="3.30.1120.10">
    <property type="match status" value="1"/>
</dbReference>
<dbReference type="Pfam" id="PF00884">
    <property type="entry name" value="Sulfatase"/>
    <property type="match status" value="1"/>
</dbReference>
<dbReference type="InterPro" id="IPR024607">
    <property type="entry name" value="Sulfatase_CS"/>
</dbReference>
<evidence type="ECO:0000313" key="5">
    <source>
        <dbReference type="EMBL" id="VGO20383.1"/>
    </source>
</evidence>
<dbReference type="PANTHER" id="PTHR43751">
    <property type="entry name" value="SULFATASE"/>
    <property type="match status" value="1"/>
</dbReference>
<evidence type="ECO:0000256" key="2">
    <source>
        <dbReference type="ARBA" id="ARBA00022801"/>
    </source>
</evidence>
<dbReference type="EMBL" id="CAAHFH010000001">
    <property type="protein sequence ID" value="VGO20383.1"/>
    <property type="molecule type" value="Genomic_DNA"/>
</dbReference>
<sequence length="466" mass="52486">MMRYAFLMLLGCAGIALAKPNVVYILADDLGYGEVGYNGQEKIQTPELDAMAAKGMRFTDHYCGNSVCAPSRCSLMTGLHPGHAYIRANSPGYPGGQTPLPKGTETMGKLMQRAGYKTAIIGKWGLGSTWDSGHPNQQGFDHFFGYTDQRKAHNYYPEYLWRNSDKLMLDNGKGKKNDYSHDLMTVEALKFIDENQKKPFFLYLAYTIPHISYQVPDLAQYKDKDWPKNMKIHAAMTSRMDRDIGAIKRRLEELGLAENTLITFNSDNGAHGQFGSLEFFKTSGKLRGKKRLMYEGGVRSPMIAYWPGKVPAGTVNDHISAFWDMLPTLAELTGEPVQGKTDGISMLPALLGRNDKQQKHKYLYWELYEGSPNQAVRFGKWKGVVADRRKGMKIELYDVTSDEGEQADVASEHPEVVEKIRQMMKDARVPSPYWDKDNKPLFNAKAACDANGVEPLPPRQKNKKKK</sequence>
<proteinExistence type="inferred from homology"/>
<dbReference type="SUPFAM" id="SSF53649">
    <property type="entry name" value="Alkaline phosphatase-like"/>
    <property type="match status" value="1"/>
</dbReference>
<keyword evidence="3" id="KW-0732">Signal</keyword>
<dbReference type="InterPro" id="IPR052701">
    <property type="entry name" value="GAG_Ulvan_Degrading_Sulfatases"/>
</dbReference>
<dbReference type="Gene3D" id="3.40.720.10">
    <property type="entry name" value="Alkaline Phosphatase, subunit A"/>
    <property type="match status" value="1"/>
</dbReference>
<organism evidence="5 6">
    <name type="scientific">Pontiella sulfatireligans</name>
    <dbReference type="NCBI Taxonomy" id="2750658"/>
    <lineage>
        <taxon>Bacteria</taxon>
        <taxon>Pseudomonadati</taxon>
        <taxon>Kiritimatiellota</taxon>
        <taxon>Kiritimatiellia</taxon>
        <taxon>Kiritimatiellales</taxon>
        <taxon>Pontiellaceae</taxon>
        <taxon>Pontiella</taxon>
    </lineage>
</organism>
<evidence type="ECO:0000313" key="6">
    <source>
        <dbReference type="Proteomes" id="UP000346198"/>
    </source>
</evidence>
<keyword evidence="6" id="KW-1185">Reference proteome</keyword>
<feature type="domain" description="Sulfatase N-terminal" evidence="4">
    <location>
        <begin position="20"/>
        <end position="334"/>
    </location>
</feature>
<gene>
    <name evidence="5" type="primary">atsA_182</name>
    <name evidence="5" type="ORF">SCARR_02446</name>
</gene>
<evidence type="ECO:0000256" key="1">
    <source>
        <dbReference type="ARBA" id="ARBA00008779"/>
    </source>
</evidence>
<dbReference type="GO" id="GO:0016787">
    <property type="term" value="F:hydrolase activity"/>
    <property type="evidence" value="ECO:0007669"/>
    <property type="project" value="UniProtKB-KW"/>
</dbReference>
<dbReference type="AlphaFoldDB" id="A0A6C2UKH3"/>
<dbReference type="CDD" id="cd16145">
    <property type="entry name" value="ARS_like"/>
    <property type="match status" value="1"/>
</dbReference>
<evidence type="ECO:0000259" key="4">
    <source>
        <dbReference type="Pfam" id="PF00884"/>
    </source>
</evidence>
<dbReference type="InterPro" id="IPR017850">
    <property type="entry name" value="Alkaline_phosphatase_core_sf"/>
</dbReference>
<accession>A0A6C2UKH3</accession>
<reference evidence="5 6" key="1">
    <citation type="submission" date="2019-04" db="EMBL/GenBank/DDBJ databases">
        <authorList>
            <person name="Van Vliet M D."/>
        </authorList>
    </citation>
    <scope>NUCLEOTIDE SEQUENCE [LARGE SCALE GENOMIC DNA]</scope>
    <source>
        <strain evidence="5 6">F21</strain>
    </source>
</reference>
<feature type="signal peptide" evidence="3">
    <location>
        <begin position="1"/>
        <end position="18"/>
    </location>
</feature>
<dbReference type="PROSITE" id="PS00523">
    <property type="entry name" value="SULFATASE_1"/>
    <property type="match status" value="1"/>
</dbReference>
<feature type="chain" id="PRO_5028864445" evidence="3">
    <location>
        <begin position="19"/>
        <end position="466"/>
    </location>
</feature>
<protein>
    <submittedName>
        <fullName evidence="5">Arylsulfatase</fullName>
    </submittedName>
</protein>
<evidence type="ECO:0000256" key="3">
    <source>
        <dbReference type="SAM" id="SignalP"/>
    </source>
</evidence>
<name>A0A6C2UKH3_9BACT</name>
<dbReference type="PANTHER" id="PTHR43751:SF3">
    <property type="entry name" value="SULFATASE N-TERMINAL DOMAIN-CONTAINING PROTEIN"/>
    <property type="match status" value="1"/>
</dbReference>
<dbReference type="Proteomes" id="UP000346198">
    <property type="component" value="Unassembled WGS sequence"/>
</dbReference>
<comment type="similarity">
    <text evidence="1">Belongs to the sulfatase family.</text>
</comment>
<keyword evidence="2" id="KW-0378">Hydrolase</keyword>